<dbReference type="Gene3D" id="3.80.10.10">
    <property type="entry name" value="Ribonuclease Inhibitor"/>
    <property type="match status" value="1"/>
</dbReference>
<organism evidence="12 13">
    <name type="scientific">Salvia divinorum</name>
    <name type="common">Maria pastora</name>
    <name type="synonym">Diviner's sage</name>
    <dbReference type="NCBI Taxonomy" id="28513"/>
    <lineage>
        <taxon>Eukaryota</taxon>
        <taxon>Viridiplantae</taxon>
        <taxon>Streptophyta</taxon>
        <taxon>Embryophyta</taxon>
        <taxon>Tracheophyta</taxon>
        <taxon>Spermatophyta</taxon>
        <taxon>Magnoliopsida</taxon>
        <taxon>eudicotyledons</taxon>
        <taxon>Gunneridae</taxon>
        <taxon>Pentapetalae</taxon>
        <taxon>asterids</taxon>
        <taxon>lamiids</taxon>
        <taxon>Lamiales</taxon>
        <taxon>Lamiaceae</taxon>
        <taxon>Nepetoideae</taxon>
        <taxon>Mentheae</taxon>
        <taxon>Salviinae</taxon>
        <taxon>Salvia</taxon>
        <taxon>Salvia subgen. Calosphace</taxon>
    </lineage>
</organism>
<evidence type="ECO:0000256" key="7">
    <source>
        <dbReference type="ARBA" id="ARBA00022989"/>
    </source>
</evidence>
<dbReference type="FunFam" id="3.80.10.10:FF:000111">
    <property type="entry name" value="LRR receptor-like serine/threonine-protein kinase ERECTA"/>
    <property type="match status" value="1"/>
</dbReference>
<dbReference type="InterPro" id="IPR001611">
    <property type="entry name" value="Leu-rich_rpt"/>
</dbReference>
<keyword evidence="4" id="KW-0433">Leucine-rich repeat</keyword>
<evidence type="ECO:0000256" key="2">
    <source>
        <dbReference type="ARBA" id="ARBA00009592"/>
    </source>
</evidence>
<dbReference type="SUPFAM" id="SSF52058">
    <property type="entry name" value="L domain-like"/>
    <property type="match status" value="1"/>
</dbReference>
<evidence type="ECO:0000256" key="5">
    <source>
        <dbReference type="ARBA" id="ARBA00022692"/>
    </source>
</evidence>
<dbReference type="InterPro" id="IPR032675">
    <property type="entry name" value="LRR_dom_sf"/>
</dbReference>
<evidence type="ECO:0000256" key="10">
    <source>
        <dbReference type="ARBA" id="ARBA00023180"/>
    </source>
</evidence>
<evidence type="ECO:0000256" key="6">
    <source>
        <dbReference type="ARBA" id="ARBA00022737"/>
    </source>
</evidence>
<comment type="subcellular location">
    <subcellularLocation>
        <location evidence="1">Cell membrane</location>
        <topology evidence="1">Single-pass type I membrane protein</topology>
    </subcellularLocation>
</comment>
<evidence type="ECO:0000256" key="3">
    <source>
        <dbReference type="ARBA" id="ARBA00022475"/>
    </source>
</evidence>
<keyword evidence="6" id="KW-0677">Repeat</keyword>
<keyword evidence="7 11" id="KW-1133">Transmembrane helix</keyword>
<feature type="transmembrane region" description="Helical" evidence="11">
    <location>
        <begin position="246"/>
        <end position="264"/>
    </location>
</feature>
<dbReference type="GO" id="GO:0005886">
    <property type="term" value="C:plasma membrane"/>
    <property type="evidence" value="ECO:0007669"/>
    <property type="project" value="UniProtKB-SubCell"/>
</dbReference>
<keyword evidence="10" id="KW-0325">Glycoprotein</keyword>
<sequence>MERLRMLKVLVLRSNKFAGNISLPSPTKLPFSMLQVLDISHNAFVGSLPERYFKNFRAMIEENQGDDTESSYEDHQYQRFVNITVTLKGQDQLLNRLLETFTSIDLSSNSFSGTIPPSIGNLKILKYLNLSHNSLTGHIPSSLGNMSELESLDLSTNKLDGEIPSELTRLTFLAKLNLSMNNLVGQIPRSNQFSTFENDSYIGNLGLCGVPLTRKCKNGTRLQPGEEEEGDDGYGFIDGFGWRCVVMGYGSGFVVGIGIGYMIIRSGRPRWLVEFFFGVGYKYKMKKKSNRAAPTRRGT</sequence>
<evidence type="ECO:0000313" key="12">
    <source>
        <dbReference type="EMBL" id="KAL1542290.1"/>
    </source>
</evidence>
<dbReference type="PRINTS" id="PR00019">
    <property type="entry name" value="LEURICHRPT"/>
</dbReference>
<proteinExistence type="inferred from homology"/>
<dbReference type="EMBL" id="JBEAFC010000009">
    <property type="protein sequence ID" value="KAL1542290.1"/>
    <property type="molecule type" value="Genomic_DNA"/>
</dbReference>
<evidence type="ECO:0000256" key="8">
    <source>
        <dbReference type="ARBA" id="ARBA00023136"/>
    </source>
</evidence>
<reference evidence="12 13" key="1">
    <citation type="submission" date="2024-06" db="EMBL/GenBank/DDBJ databases">
        <title>A chromosome level genome sequence of Diviner's sage (Salvia divinorum).</title>
        <authorList>
            <person name="Ford S.A."/>
            <person name="Ro D.-K."/>
            <person name="Ness R.W."/>
            <person name="Phillips M.A."/>
        </authorList>
    </citation>
    <scope>NUCLEOTIDE SEQUENCE [LARGE SCALE GENOMIC DNA]</scope>
    <source>
        <strain evidence="12">SAF-2024a</strain>
        <tissue evidence="12">Leaf</tissue>
    </source>
</reference>
<evidence type="ECO:0000256" key="9">
    <source>
        <dbReference type="ARBA" id="ARBA00023170"/>
    </source>
</evidence>
<comment type="caution">
    <text evidence="12">The sequence shown here is derived from an EMBL/GenBank/DDBJ whole genome shotgun (WGS) entry which is preliminary data.</text>
</comment>
<keyword evidence="8 11" id="KW-0472">Membrane</keyword>
<accession>A0ABD1GDU9</accession>
<keyword evidence="9" id="KW-0675">Receptor</keyword>
<dbReference type="Pfam" id="PF00560">
    <property type="entry name" value="LRR_1"/>
    <property type="match status" value="1"/>
</dbReference>
<evidence type="ECO:0000256" key="4">
    <source>
        <dbReference type="ARBA" id="ARBA00022614"/>
    </source>
</evidence>
<dbReference type="Pfam" id="PF13855">
    <property type="entry name" value="LRR_8"/>
    <property type="match status" value="1"/>
</dbReference>
<evidence type="ECO:0000256" key="1">
    <source>
        <dbReference type="ARBA" id="ARBA00004251"/>
    </source>
</evidence>
<keyword evidence="13" id="KW-1185">Reference proteome</keyword>
<comment type="similarity">
    <text evidence="2">Belongs to the RLP family.</text>
</comment>
<dbReference type="PANTHER" id="PTHR27004:SF428">
    <property type="entry name" value="OS01G0160600 PROTEIN"/>
    <property type="match status" value="1"/>
</dbReference>
<keyword evidence="3" id="KW-1003">Cell membrane</keyword>
<gene>
    <name evidence="12" type="ORF">AAHA92_26407</name>
</gene>
<evidence type="ECO:0000256" key="11">
    <source>
        <dbReference type="SAM" id="Phobius"/>
    </source>
</evidence>
<dbReference type="AlphaFoldDB" id="A0ABD1GDU9"/>
<dbReference type="PANTHER" id="PTHR27004">
    <property type="entry name" value="RECEPTOR-LIKE PROTEIN 12 ISOFORM X1"/>
    <property type="match status" value="1"/>
</dbReference>
<name>A0ABD1GDU9_SALDI</name>
<protein>
    <submittedName>
        <fullName evidence="12">Receptor like protein 22-like</fullName>
    </submittedName>
</protein>
<evidence type="ECO:0000313" key="13">
    <source>
        <dbReference type="Proteomes" id="UP001567538"/>
    </source>
</evidence>
<keyword evidence="5 11" id="KW-0812">Transmembrane</keyword>
<dbReference type="Proteomes" id="UP001567538">
    <property type="component" value="Unassembled WGS sequence"/>
</dbReference>